<dbReference type="EMBL" id="FPHD01000051">
    <property type="protein sequence ID" value="SFV59570.1"/>
    <property type="molecule type" value="Genomic_DNA"/>
</dbReference>
<dbReference type="InterPro" id="IPR035959">
    <property type="entry name" value="RutC-like_sf"/>
</dbReference>
<reference evidence="2" key="1">
    <citation type="submission" date="2016-10" db="EMBL/GenBank/DDBJ databases">
        <authorList>
            <person name="de Groot N.N."/>
        </authorList>
    </citation>
    <scope>NUCLEOTIDE SEQUENCE</scope>
</reference>
<dbReference type="PANTHER" id="PTHR11803">
    <property type="entry name" value="2-IMINOBUTANOATE/2-IMINOPROPANOATE DEAMINASE RIDA"/>
    <property type="match status" value="1"/>
</dbReference>
<dbReference type="InterPro" id="IPR006175">
    <property type="entry name" value="YjgF/YER057c/UK114"/>
</dbReference>
<dbReference type="FunFam" id="3.30.1330.40:FF:000001">
    <property type="entry name" value="L-PSP family endoribonuclease"/>
    <property type="match status" value="1"/>
</dbReference>
<sequence length="129" mass="14363">MKFIETKDAPKAIGPYSQAIEANGFVYTSGQIALMPDGSMETRSVEHQTHQVMKNLFYVLEAAGAHFNDVIKTTIYLTDMNDFETVNHVYSHYFGTHKPARSTIAVRTLPKNALVEIDCIALAGADYTF</sequence>
<proteinExistence type="inferred from homology"/>
<dbReference type="Gene3D" id="3.30.1330.40">
    <property type="entry name" value="RutC-like"/>
    <property type="match status" value="1"/>
</dbReference>
<evidence type="ECO:0000313" key="2">
    <source>
        <dbReference type="EMBL" id="SFV59570.1"/>
    </source>
</evidence>
<dbReference type="GO" id="GO:0005829">
    <property type="term" value="C:cytosol"/>
    <property type="evidence" value="ECO:0007669"/>
    <property type="project" value="TreeGrafter"/>
</dbReference>
<dbReference type="InterPro" id="IPR006056">
    <property type="entry name" value="RidA"/>
</dbReference>
<dbReference type="GO" id="GO:0005739">
    <property type="term" value="C:mitochondrion"/>
    <property type="evidence" value="ECO:0007669"/>
    <property type="project" value="TreeGrafter"/>
</dbReference>
<evidence type="ECO:0000256" key="1">
    <source>
        <dbReference type="ARBA" id="ARBA00010552"/>
    </source>
</evidence>
<dbReference type="SUPFAM" id="SSF55298">
    <property type="entry name" value="YjgF-like"/>
    <property type="match status" value="1"/>
</dbReference>
<protein>
    <submittedName>
        <fullName evidence="2">Bona fide RidA/YjgF/TdcF/RutC subgroup</fullName>
    </submittedName>
</protein>
<dbReference type="PROSITE" id="PS01094">
    <property type="entry name" value="UPF0076"/>
    <property type="match status" value="1"/>
</dbReference>
<name>A0A1W1C162_9ZZZZ</name>
<dbReference type="PANTHER" id="PTHR11803:SF58">
    <property type="entry name" value="PROTEIN HMF1-RELATED"/>
    <property type="match status" value="1"/>
</dbReference>
<dbReference type="Pfam" id="PF01042">
    <property type="entry name" value="Ribonuc_L-PSP"/>
    <property type="match status" value="1"/>
</dbReference>
<gene>
    <name evidence="2" type="ORF">MNB_SV-8-1052</name>
</gene>
<dbReference type="CDD" id="cd00448">
    <property type="entry name" value="YjgF_YER057c_UK114_family"/>
    <property type="match status" value="1"/>
</dbReference>
<organism evidence="2">
    <name type="scientific">hydrothermal vent metagenome</name>
    <dbReference type="NCBI Taxonomy" id="652676"/>
    <lineage>
        <taxon>unclassified sequences</taxon>
        <taxon>metagenomes</taxon>
        <taxon>ecological metagenomes</taxon>
    </lineage>
</organism>
<dbReference type="NCBIfam" id="TIGR00004">
    <property type="entry name" value="Rid family detoxifying hydrolase"/>
    <property type="match status" value="1"/>
</dbReference>
<dbReference type="AlphaFoldDB" id="A0A1W1C162"/>
<dbReference type="GO" id="GO:0019239">
    <property type="term" value="F:deaminase activity"/>
    <property type="evidence" value="ECO:0007669"/>
    <property type="project" value="TreeGrafter"/>
</dbReference>
<comment type="similarity">
    <text evidence="1">Belongs to the RutC family.</text>
</comment>
<dbReference type="InterPro" id="IPR019897">
    <property type="entry name" value="RidA_CS"/>
</dbReference>
<accession>A0A1W1C162</accession>